<dbReference type="InterPro" id="IPR007197">
    <property type="entry name" value="rSAM"/>
</dbReference>
<organism evidence="2">
    <name type="scientific">marine sediment metagenome</name>
    <dbReference type="NCBI Taxonomy" id="412755"/>
    <lineage>
        <taxon>unclassified sequences</taxon>
        <taxon>metagenomes</taxon>
        <taxon>ecological metagenomes</taxon>
    </lineage>
</organism>
<dbReference type="InterPro" id="IPR023404">
    <property type="entry name" value="rSAM_horseshoe"/>
</dbReference>
<dbReference type="GO" id="GO:0035597">
    <property type="term" value="F:tRNA-2-methylthio-N(6)-dimethylallyladenosine(37) synthase activity"/>
    <property type="evidence" value="ECO:0007669"/>
    <property type="project" value="TreeGrafter"/>
</dbReference>
<reference evidence="2" key="1">
    <citation type="journal article" date="2014" name="Front. Microbiol.">
        <title>High frequency of phylogenetically diverse reductive dehalogenase-homologous genes in deep subseafloor sedimentary metagenomes.</title>
        <authorList>
            <person name="Kawai M."/>
            <person name="Futagami T."/>
            <person name="Toyoda A."/>
            <person name="Takaki Y."/>
            <person name="Nishi S."/>
            <person name="Hori S."/>
            <person name="Arai W."/>
            <person name="Tsubouchi T."/>
            <person name="Morono Y."/>
            <person name="Uchiyama I."/>
            <person name="Ito T."/>
            <person name="Fujiyama A."/>
            <person name="Inagaki F."/>
            <person name="Takami H."/>
        </authorList>
    </citation>
    <scope>NUCLEOTIDE SEQUENCE</scope>
    <source>
        <strain evidence="2">Expedition CK06-06</strain>
    </source>
</reference>
<dbReference type="EMBL" id="BARW01010578">
    <property type="protein sequence ID" value="GAI78010.1"/>
    <property type="molecule type" value="Genomic_DNA"/>
</dbReference>
<dbReference type="PROSITE" id="PS51918">
    <property type="entry name" value="RADICAL_SAM"/>
    <property type="match status" value="1"/>
</dbReference>
<proteinExistence type="predicted"/>
<dbReference type="SUPFAM" id="SSF102114">
    <property type="entry name" value="Radical SAM enzymes"/>
    <property type="match status" value="1"/>
</dbReference>
<dbReference type="InterPro" id="IPR058240">
    <property type="entry name" value="rSAM_sf"/>
</dbReference>
<dbReference type="PANTHER" id="PTHR43020:SF2">
    <property type="entry name" value="MITOCHONDRIAL TRNA METHYLTHIOTRANSFERASE CDK5RAP1"/>
    <property type="match status" value="1"/>
</dbReference>
<accession>X1SRP7</accession>
<dbReference type="GO" id="GO:0051539">
    <property type="term" value="F:4 iron, 4 sulfur cluster binding"/>
    <property type="evidence" value="ECO:0007669"/>
    <property type="project" value="TreeGrafter"/>
</dbReference>
<dbReference type="AlphaFoldDB" id="X1SRP7"/>
<feature type="domain" description="Radical SAM core" evidence="1">
    <location>
        <begin position="1"/>
        <end position="117"/>
    </location>
</feature>
<dbReference type="GO" id="GO:0005829">
    <property type="term" value="C:cytosol"/>
    <property type="evidence" value="ECO:0007669"/>
    <property type="project" value="TreeGrafter"/>
</dbReference>
<sequence length="178" mass="20570">CRHFHLSLQSGSDSVLRRMRRRYSISDYRQSVSLIRALVPEAAITTDIIVGFPGETSAEFQESYKLCQKLRFARIHVFAYSPREGTQASRMPEPVEDRVKKQRNQRMLALAKESAQNFSQRFLGRTMPVLWEKRSDGIWSGHTDNYIKVYTRSNEALTNKLLSVKLVGLFNQDGVWGR</sequence>
<dbReference type="Pfam" id="PF04055">
    <property type="entry name" value="Radical_SAM"/>
    <property type="match status" value="1"/>
</dbReference>
<protein>
    <recommendedName>
        <fullName evidence="1">Radical SAM core domain-containing protein</fullName>
    </recommendedName>
</protein>
<evidence type="ECO:0000259" key="1">
    <source>
        <dbReference type="PROSITE" id="PS51918"/>
    </source>
</evidence>
<dbReference type="PANTHER" id="PTHR43020">
    <property type="entry name" value="CDK5 REGULATORY SUBUNIT-ASSOCIATED PROTEIN 1"/>
    <property type="match status" value="1"/>
</dbReference>
<gene>
    <name evidence="2" type="ORF">S12H4_20772</name>
</gene>
<evidence type="ECO:0000313" key="2">
    <source>
        <dbReference type="EMBL" id="GAI78010.1"/>
    </source>
</evidence>
<comment type="caution">
    <text evidence="2">The sequence shown here is derived from an EMBL/GenBank/DDBJ whole genome shotgun (WGS) entry which is preliminary data.</text>
</comment>
<feature type="non-terminal residue" evidence="2">
    <location>
        <position position="1"/>
    </location>
</feature>
<name>X1SRP7_9ZZZZ</name>
<dbReference type="Gene3D" id="3.80.30.20">
    <property type="entry name" value="tm_1862 like domain"/>
    <property type="match status" value="1"/>
</dbReference>